<gene>
    <name evidence="3" type="ORF">SDC9_43927</name>
</gene>
<dbReference type="GO" id="GO:0003677">
    <property type="term" value="F:DNA binding"/>
    <property type="evidence" value="ECO:0007669"/>
    <property type="project" value="UniProtKB-KW"/>
</dbReference>
<dbReference type="InterPro" id="IPR039532">
    <property type="entry name" value="TetR_C_Firmicutes"/>
</dbReference>
<dbReference type="InterPro" id="IPR001647">
    <property type="entry name" value="HTH_TetR"/>
</dbReference>
<dbReference type="SUPFAM" id="SSF46689">
    <property type="entry name" value="Homeodomain-like"/>
    <property type="match status" value="1"/>
</dbReference>
<protein>
    <recommendedName>
        <fullName evidence="2">HTH tetR-type domain-containing protein</fullName>
    </recommendedName>
</protein>
<dbReference type="Gene3D" id="1.10.357.10">
    <property type="entry name" value="Tetracycline Repressor, domain 2"/>
    <property type="match status" value="1"/>
</dbReference>
<feature type="domain" description="HTH tetR-type" evidence="2">
    <location>
        <begin position="6"/>
        <end position="66"/>
    </location>
</feature>
<dbReference type="InterPro" id="IPR050624">
    <property type="entry name" value="HTH-type_Tx_Regulator"/>
</dbReference>
<accession>A0A644W4W3</accession>
<evidence type="ECO:0000313" key="3">
    <source>
        <dbReference type="EMBL" id="MPL97732.1"/>
    </source>
</evidence>
<dbReference type="EMBL" id="VSSQ01000572">
    <property type="protein sequence ID" value="MPL97732.1"/>
    <property type="molecule type" value="Genomic_DNA"/>
</dbReference>
<dbReference type="PANTHER" id="PTHR43479:SF7">
    <property type="entry name" value="TETR-FAMILY TRANSCRIPTIONAL REGULATOR"/>
    <property type="match status" value="1"/>
</dbReference>
<name>A0A644W4W3_9ZZZZ</name>
<proteinExistence type="predicted"/>
<dbReference type="Pfam" id="PF00440">
    <property type="entry name" value="TetR_N"/>
    <property type="match status" value="1"/>
</dbReference>
<dbReference type="AlphaFoldDB" id="A0A644W4W3"/>
<keyword evidence="1" id="KW-0238">DNA-binding</keyword>
<dbReference type="InterPro" id="IPR009057">
    <property type="entry name" value="Homeodomain-like_sf"/>
</dbReference>
<sequence>MGKNEESTNNLLAQSLKELLKTKAFEKITIKDITKNVGLIRPTFYNHFSDKYALLEWIFYNEVILPATLLIEDDMLKGAIDLMLKQIERDKKFYTKAVKIDGQNSFEKIIFGLFEKLFLELFIKKNIFQVRHLGPITPKMLAQYYANGITFIIVSWLKDASNLSAVAISEIYQIISNISINELVRLSDSDKV</sequence>
<dbReference type="PROSITE" id="PS50977">
    <property type="entry name" value="HTH_TETR_2"/>
    <property type="match status" value="1"/>
</dbReference>
<evidence type="ECO:0000259" key="2">
    <source>
        <dbReference type="PROSITE" id="PS50977"/>
    </source>
</evidence>
<dbReference type="PANTHER" id="PTHR43479">
    <property type="entry name" value="ACREF/ENVCD OPERON REPRESSOR-RELATED"/>
    <property type="match status" value="1"/>
</dbReference>
<dbReference type="Pfam" id="PF14278">
    <property type="entry name" value="TetR_C_8"/>
    <property type="match status" value="1"/>
</dbReference>
<reference evidence="3" key="1">
    <citation type="submission" date="2019-08" db="EMBL/GenBank/DDBJ databases">
        <authorList>
            <person name="Kucharzyk K."/>
            <person name="Murdoch R.W."/>
            <person name="Higgins S."/>
            <person name="Loffler F."/>
        </authorList>
    </citation>
    <scope>NUCLEOTIDE SEQUENCE</scope>
</reference>
<evidence type="ECO:0000256" key="1">
    <source>
        <dbReference type="ARBA" id="ARBA00023125"/>
    </source>
</evidence>
<organism evidence="3">
    <name type="scientific">bioreactor metagenome</name>
    <dbReference type="NCBI Taxonomy" id="1076179"/>
    <lineage>
        <taxon>unclassified sequences</taxon>
        <taxon>metagenomes</taxon>
        <taxon>ecological metagenomes</taxon>
    </lineage>
</organism>
<comment type="caution">
    <text evidence="3">The sequence shown here is derived from an EMBL/GenBank/DDBJ whole genome shotgun (WGS) entry which is preliminary data.</text>
</comment>